<evidence type="ECO:0000313" key="2">
    <source>
        <dbReference type="Proteomes" id="UP001596015"/>
    </source>
</evidence>
<dbReference type="EMBL" id="JBHSEO010000020">
    <property type="protein sequence ID" value="MFC4415850.1"/>
    <property type="molecule type" value="Genomic_DNA"/>
</dbReference>
<reference evidence="2" key="1">
    <citation type="journal article" date="2019" name="Int. J. Syst. Evol. Microbiol.">
        <title>The Global Catalogue of Microorganisms (GCM) 10K type strain sequencing project: providing services to taxonomists for standard genome sequencing and annotation.</title>
        <authorList>
            <consortium name="The Broad Institute Genomics Platform"/>
            <consortium name="The Broad Institute Genome Sequencing Center for Infectious Disease"/>
            <person name="Wu L."/>
            <person name="Ma J."/>
        </authorList>
    </citation>
    <scope>NUCLEOTIDE SEQUENCE [LARGE SCALE GENOMIC DNA]</scope>
    <source>
        <strain evidence="2">CCUG 49679</strain>
    </source>
</reference>
<comment type="caution">
    <text evidence="1">The sequence shown here is derived from an EMBL/GenBank/DDBJ whole genome shotgun (WGS) entry which is preliminary data.</text>
</comment>
<sequence length="478" mass="49057">MSLRFDTAYYLEQNPDVAAAVTAGAIPGAKWHYETYGAAEGRNPNAVFDTSEYLEANPDVADAVAAGIVGPFAHFLAHGAAEGRAPSAAYQDVATGFDGSAYLAANPDVAEAVASGSLASGYEHWIKFGQYEASREAVYSDGSTAMPAPAPGDDGVETVDVVAGELPVATVVASVAAGAEVEPGATFADMTIDGDAVVPTTLPEIETSFELGLGDGADTSGLTLLDPARLNIEDGATVTMTSAQYRAFTDINAGVANTPGHETVVFSDAGRIDLADESHLQHGAYNYVEEFRLSDEGNTFIAPDNGFLITGGAGDDRIITSVGDQWVTPGEGDDWVDFSAGETDIDILTYTLGADGDDSLLGFVAAGADGNAADVGPGEDALRFSGVEDVAALALRVDAVRFDDNGPRASASKDGGIDMALDFQNGGSLTFVDFLEAATLVEEPPLTSAVPSGESVALTGVNADDLSMLFGASLTFEA</sequence>
<dbReference type="Proteomes" id="UP001596015">
    <property type="component" value="Unassembled WGS sequence"/>
</dbReference>
<dbReference type="InterPro" id="IPR011049">
    <property type="entry name" value="Serralysin-like_metalloprot_C"/>
</dbReference>
<evidence type="ECO:0000313" key="1">
    <source>
        <dbReference type="EMBL" id="MFC4415850.1"/>
    </source>
</evidence>
<dbReference type="RefSeq" id="WP_246940884.1">
    <property type="nucleotide sequence ID" value="NZ_JAKGAK010000005.1"/>
</dbReference>
<gene>
    <name evidence="1" type="ORF">ACFO0E_05415</name>
</gene>
<keyword evidence="2" id="KW-1185">Reference proteome</keyword>
<protein>
    <recommendedName>
        <fullName evidence="3">Hemolysin-type calcium-binding repeat-containing protein</fullName>
    </recommendedName>
</protein>
<dbReference type="Gene3D" id="2.150.10.10">
    <property type="entry name" value="Serralysin-like metalloprotease, C-terminal"/>
    <property type="match status" value="1"/>
</dbReference>
<proteinExistence type="predicted"/>
<accession>A0ABV8XAG7</accession>
<evidence type="ECO:0008006" key="3">
    <source>
        <dbReference type="Google" id="ProtNLM"/>
    </source>
</evidence>
<organism evidence="1 2">
    <name type="scientific">Chromohalobacter beijerinckii</name>
    <dbReference type="NCBI Taxonomy" id="86179"/>
    <lineage>
        <taxon>Bacteria</taxon>
        <taxon>Pseudomonadati</taxon>
        <taxon>Pseudomonadota</taxon>
        <taxon>Gammaproteobacteria</taxon>
        <taxon>Oceanospirillales</taxon>
        <taxon>Halomonadaceae</taxon>
        <taxon>Chromohalobacter</taxon>
    </lineage>
</organism>
<name>A0ABV8XAG7_9GAMM</name>